<dbReference type="SUPFAM" id="SSF48230">
    <property type="entry name" value="Chondroitin AC/alginate lyase"/>
    <property type="match status" value="1"/>
</dbReference>
<evidence type="ECO:0000259" key="2">
    <source>
        <dbReference type="Pfam" id="PF07940"/>
    </source>
</evidence>
<reference evidence="3" key="1">
    <citation type="submission" date="2020-09" db="EMBL/GenBank/DDBJ databases">
        <title>A novel bacterium of genus Paenibacillus, isolated from South China Sea.</title>
        <authorList>
            <person name="Huang H."/>
            <person name="Mo K."/>
            <person name="Hu Y."/>
        </authorList>
    </citation>
    <scope>NUCLEOTIDE SEQUENCE</scope>
    <source>
        <strain evidence="3">IB182363</strain>
    </source>
</reference>
<dbReference type="InterPro" id="IPR008929">
    <property type="entry name" value="Chondroitin_lyas"/>
</dbReference>
<dbReference type="AlphaFoldDB" id="A0A927CE08"/>
<dbReference type="RefSeq" id="WP_190929844.1">
    <property type="nucleotide sequence ID" value="NZ_JACXJA010000027.1"/>
</dbReference>
<gene>
    <name evidence="3" type="ORF">IDH45_19745</name>
</gene>
<dbReference type="Gene3D" id="2.70.98.70">
    <property type="match status" value="1"/>
</dbReference>
<dbReference type="GO" id="GO:0016829">
    <property type="term" value="F:lyase activity"/>
    <property type="evidence" value="ECO:0007669"/>
    <property type="project" value="InterPro"/>
</dbReference>
<comment type="subcellular location">
    <subcellularLocation>
        <location evidence="1">Cell envelope</location>
    </subcellularLocation>
</comment>
<evidence type="ECO:0000256" key="1">
    <source>
        <dbReference type="ARBA" id="ARBA00004196"/>
    </source>
</evidence>
<dbReference type="GO" id="GO:0030313">
    <property type="term" value="C:cell envelope"/>
    <property type="evidence" value="ECO:0007669"/>
    <property type="project" value="UniProtKB-SubCell"/>
</dbReference>
<sequence>MKRRSTVYTLHKRENARRNAERFEWAKALRDRAVNEADSYLAIGHEALWNLVPGQTLPRSYGVNQRLGSPVTGKEIDKYGNYPYQADPLKAPWKITDPSSGLSFPTNDFAAYYASGLDESGLFRPERADRSLLVNTMYPERGPDWGVDDGYGWTDEKGNTYTFVAYYVHWFLWHPGTGVILKALAALRDAYLYTGRPEYAAAGIVLLHRVADVYPSLDVAEYDKTIFLNSHGGTGLGQALGSIWEASLVKQLLYCYDAFFPAMGEPEAIRFLNGKSPALSGTGHTAETLCSHIEHGIVRQVYPAVKAARNYGNTGFHQSALALAAVVLDQEPETGEWIAFNGRAGKRLNQPWQVTGGNILSALVNDVDRDGHGNEASPGYNALWLNSLLEVADIMEGYSDDPAADLYRHPKFRKMFDAFIPLICSGRFVPTIGDTGKTGNPGIGFKGSVFVKAFEVYGDPVFAQAAYLINGNGTAGITGGMFSDDPERIARDIEDVIANRGRLRLDSDQFTGYGFSVLRDGEEGEEGGADGSAADTRRDVWMYYGRNTGHGHRDTLNIGIHAFGIDLTPDLGYPEFADAVDMHRAQWVIGTTSHNTVLVDKKKQDPQWVGEPRHFDDAGRIKLMDVEAPQAYRHISMYKRVTAMVRVGRESFYAIDLFRVQGGQDHHYSFHGAEGPVTVEGLSLVPQKEGTYAGADSSFGVRPEGDDVPGAAYNGAGFHWLNNVERDRNPQRQFSVDWSVVDTWGSLPEGERGTVHIRLTMLGEFDEVALADGVPPRNKPGNPPSLRYVLARRQGGDLSSFFTSVLEPYQGERVVRAIRLATVERKKAGLEAAGIGAGAEAEAKGAAAGDLAARAVRVELACGRTDYIVSSLHPDEELLLDGEIVFRGAFGLYSERAGSPEYAYVHDGTEIGRADSAERLVLAAGRRTGKVTGFTKELRDRNTITVQLEGTAEAAELQTLAGRFVYVANDGVRNAVYRIRSAYAGLGGGTVLDIGDMTLIRSYADPEDYAKGFVYDIKEGAALYIPLSAEREYPLD</sequence>
<comment type="caution">
    <text evidence="3">The sequence shown here is derived from an EMBL/GenBank/DDBJ whole genome shotgun (WGS) entry which is preliminary data.</text>
</comment>
<accession>A0A927CE08</accession>
<dbReference type="Proteomes" id="UP000639396">
    <property type="component" value="Unassembled WGS sequence"/>
</dbReference>
<keyword evidence="4" id="KW-1185">Reference proteome</keyword>
<dbReference type="InterPro" id="IPR012480">
    <property type="entry name" value="Hepar_II_III_C"/>
</dbReference>
<organism evidence="3 4">
    <name type="scientific">Paenibacillus oceani</name>
    <dbReference type="NCBI Taxonomy" id="2772510"/>
    <lineage>
        <taxon>Bacteria</taxon>
        <taxon>Bacillati</taxon>
        <taxon>Bacillota</taxon>
        <taxon>Bacilli</taxon>
        <taxon>Bacillales</taxon>
        <taxon>Paenibacillaceae</taxon>
        <taxon>Paenibacillus</taxon>
    </lineage>
</organism>
<feature type="domain" description="Heparinase II/III-like C-terminal" evidence="2">
    <location>
        <begin position="545"/>
        <end position="607"/>
    </location>
</feature>
<evidence type="ECO:0000313" key="4">
    <source>
        <dbReference type="Proteomes" id="UP000639396"/>
    </source>
</evidence>
<evidence type="ECO:0000313" key="3">
    <source>
        <dbReference type="EMBL" id="MBD2864221.1"/>
    </source>
</evidence>
<dbReference type="Gene3D" id="1.50.10.100">
    <property type="entry name" value="Chondroitin AC/alginate lyase"/>
    <property type="match status" value="1"/>
</dbReference>
<dbReference type="Pfam" id="PF07940">
    <property type="entry name" value="Hepar_II_III_C"/>
    <property type="match status" value="1"/>
</dbReference>
<proteinExistence type="predicted"/>
<name>A0A927CE08_9BACL</name>
<protein>
    <submittedName>
        <fullName evidence="3">Heparinase II/III family protein</fullName>
    </submittedName>
</protein>
<dbReference type="EMBL" id="JACXJA010000027">
    <property type="protein sequence ID" value="MBD2864221.1"/>
    <property type="molecule type" value="Genomic_DNA"/>
</dbReference>